<dbReference type="Gene3D" id="3.90.1150.10">
    <property type="entry name" value="Aspartate Aminotransferase, domain 1"/>
    <property type="match status" value="1"/>
</dbReference>
<proteinExistence type="inferred from homology"/>
<evidence type="ECO:0000259" key="11">
    <source>
        <dbReference type="Pfam" id="PF00266"/>
    </source>
</evidence>
<dbReference type="InterPro" id="IPR015421">
    <property type="entry name" value="PyrdxlP-dep_Trfase_major"/>
</dbReference>
<dbReference type="Gene3D" id="3.40.640.10">
    <property type="entry name" value="Type I PLP-dependent aspartate aminotransferase-like (Major domain)"/>
    <property type="match status" value="1"/>
</dbReference>
<dbReference type="SUPFAM" id="SSF53383">
    <property type="entry name" value="PLP-dependent transferases"/>
    <property type="match status" value="1"/>
</dbReference>
<dbReference type="EC" id="2.8.1.7" evidence="4"/>
<evidence type="ECO:0000256" key="1">
    <source>
        <dbReference type="ARBA" id="ARBA00001933"/>
    </source>
</evidence>
<evidence type="ECO:0000256" key="9">
    <source>
        <dbReference type="ARBA" id="ARBA00023014"/>
    </source>
</evidence>
<comment type="function">
    <text evidence="2">Catalyzes the removal of elemental sulfur atoms from cysteine to produce alanine. Seems to participate in the biosynthesis of the nitrogenase metalloclusters by providing the inorganic sulfur required for the Fe-S core formation.</text>
</comment>
<dbReference type="EMBL" id="VSIV01000084">
    <property type="protein sequence ID" value="TYB33961.1"/>
    <property type="molecule type" value="Genomic_DNA"/>
</dbReference>
<evidence type="ECO:0000256" key="8">
    <source>
        <dbReference type="ARBA" id="ARBA00023004"/>
    </source>
</evidence>
<keyword evidence="6" id="KW-0479">Metal-binding</keyword>
<evidence type="ECO:0000256" key="7">
    <source>
        <dbReference type="ARBA" id="ARBA00022898"/>
    </source>
</evidence>
<keyword evidence="5" id="KW-0808">Transferase</keyword>
<evidence type="ECO:0000256" key="10">
    <source>
        <dbReference type="ARBA" id="ARBA00050776"/>
    </source>
</evidence>
<dbReference type="GO" id="GO:0031071">
    <property type="term" value="F:cysteine desulfurase activity"/>
    <property type="evidence" value="ECO:0007669"/>
    <property type="project" value="UniProtKB-EC"/>
</dbReference>
<feature type="domain" description="Aminotransferase class V" evidence="11">
    <location>
        <begin position="2"/>
        <end position="373"/>
    </location>
</feature>
<comment type="caution">
    <text evidence="12">The sequence shown here is derived from an EMBL/GenBank/DDBJ whole genome shotgun (WGS) entry which is preliminary data.</text>
</comment>
<protein>
    <recommendedName>
        <fullName evidence="4">cysteine desulfurase</fullName>
        <ecNumber evidence="4">2.8.1.7</ecNumber>
    </recommendedName>
</protein>
<dbReference type="PANTHER" id="PTHR11601:SF34">
    <property type="entry name" value="CYSTEINE DESULFURASE"/>
    <property type="match status" value="1"/>
</dbReference>
<dbReference type="GO" id="GO:0046872">
    <property type="term" value="F:metal ion binding"/>
    <property type="evidence" value="ECO:0007669"/>
    <property type="project" value="UniProtKB-KW"/>
</dbReference>
<name>A0A5D0MQK3_FLESI</name>
<comment type="catalytic activity">
    <reaction evidence="10">
        <text>(sulfur carrier)-H + L-cysteine = (sulfur carrier)-SH + L-alanine</text>
        <dbReference type="Rhea" id="RHEA:43892"/>
        <dbReference type="Rhea" id="RHEA-COMP:14737"/>
        <dbReference type="Rhea" id="RHEA-COMP:14739"/>
        <dbReference type="ChEBI" id="CHEBI:29917"/>
        <dbReference type="ChEBI" id="CHEBI:35235"/>
        <dbReference type="ChEBI" id="CHEBI:57972"/>
        <dbReference type="ChEBI" id="CHEBI:64428"/>
        <dbReference type="EC" id="2.8.1.7"/>
    </reaction>
</comment>
<keyword evidence="9" id="KW-0411">Iron-sulfur</keyword>
<evidence type="ECO:0000256" key="6">
    <source>
        <dbReference type="ARBA" id="ARBA00022723"/>
    </source>
</evidence>
<accession>A0A5D0MQK3</accession>
<dbReference type="Pfam" id="PF00266">
    <property type="entry name" value="Aminotran_5"/>
    <property type="match status" value="1"/>
</dbReference>
<dbReference type="AlphaFoldDB" id="A0A5D0MQK3"/>
<dbReference type="Proteomes" id="UP000323337">
    <property type="component" value="Unassembled WGS sequence"/>
</dbReference>
<gene>
    <name evidence="12" type="ORF">FXF49_03575</name>
</gene>
<evidence type="ECO:0000256" key="3">
    <source>
        <dbReference type="ARBA" id="ARBA00006490"/>
    </source>
</evidence>
<evidence type="ECO:0000256" key="4">
    <source>
        <dbReference type="ARBA" id="ARBA00012239"/>
    </source>
</evidence>
<dbReference type="FunFam" id="3.40.640.10:FF:000084">
    <property type="entry name" value="IscS-like cysteine desulfurase"/>
    <property type="match status" value="1"/>
</dbReference>
<dbReference type="PIRSF" id="PIRSF005572">
    <property type="entry name" value="NifS"/>
    <property type="match status" value="1"/>
</dbReference>
<comment type="similarity">
    <text evidence="3">Belongs to the class-V pyridoxal-phosphate-dependent aminotransferase family. NifS/IscS subfamily.</text>
</comment>
<evidence type="ECO:0000313" key="13">
    <source>
        <dbReference type="Proteomes" id="UP000323337"/>
    </source>
</evidence>
<dbReference type="InterPro" id="IPR000192">
    <property type="entry name" value="Aminotrans_V_dom"/>
</dbReference>
<evidence type="ECO:0000256" key="2">
    <source>
        <dbReference type="ARBA" id="ARBA00003120"/>
    </source>
</evidence>
<evidence type="ECO:0000313" key="12">
    <source>
        <dbReference type="EMBL" id="TYB33961.1"/>
    </source>
</evidence>
<dbReference type="RefSeq" id="WP_303700532.1">
    <property type="nucleotide sequence ID" value="NZ_VSIV01000084.1"/>
</dbReference>
<keyword evidence="8" id="KW-0408">Iron</keyword>
<comment type="cofactor">
    <cofactor evidence="1">
        <name>pyridoxal 5'-phosphate</name>
        <dbReference type="ChEBI" id="CHEBI:597326"/>
    </cofactor>
</comment>
<reference evidence="12 13" key="1">
    <citation type="submission" date="2019-08" db="EMBL/GenBank/DDBJ databases">
        <title>Genomic characterization of a novel candidate phylum (ARYD3) from a high temperature, high salinity tertiary oil reservoir in north central Oklahoma, USA.</title>
        <authorList>
            <person name="Youssef N.H."/>
            <person name="Yadav A."/>
            <person name="Elshahed M.S."/>
        </authorList>
    </citation>
    <scope>NUCLEOTIDE SEQUENCE [LARGE SCALE GENOMIC DNA]</scope>
    <source>
        <strain evidence="12">ARYD1</strain>
    </source>
</reference>
<evidence type="ECO:0000256" key="5">
    <source>
        <dbReference type="ARBA" id="ARBA00022679"/>
    </source>
</evidence>
<organism evidence="12 13">
    <name type="scientific">Flexistipes sinusarabici</name>
    <dbReference type="NCBI Taxonomy" id="2352"/>
    <lineage>
        <taxon>Bacteria</taxon>
        <taxon>Pseudomonadati</taxon>
        <taxon>Deferribacterota</taxon>
        <taxon>Deferribacteres</taxon>
        <taxon>Deferribacterales</taxon>
        <taxon>Flexistipitaceae</taxon>
        <taxon>Flexistipes</taxon>
    </lineage>
</organism>
<dbReference type="InterPro" id="IPR016454">
    <property type="entry name" value="Cysteine_dSase"/>
</dbReference>
<dbReference type="InterPro" id="IPR015422">
    <property type="entry name" value="PyrdxlP-dep_Trfase_small"/>
</dbReference>
<dbReference type="InterPro" id="IPR015424">
    <property type="entry name" value="PyrdxlP-dep_Trfase"/>
</dbReference>
<sequence length="393" mass="43482">MVYMDNVAGTKPDKRVIDKMIPFYTEKYGNPSAHFYPLGREAFEAIDEARGYVADLIGAENDEIIFTSCGTESNNLALKGVLDTDKTKGKKHIVISEIEHFSVQNVCMKLMNEGYEITKIRVDETGKVDMKALEKAVTPETALVSVMHANPEIGTVQDLKKVGEICRKNEVLFHTDAVAGMGHAEIDVNDFGCDLLSLAGQNFYGPKGSAALFVKNGVKLNPLFDGGFQEKGLRSGSENVPAIVGLGEAARIAKEEMGEYVPRMKKLQKKLWNGLDEMFDFIHFTGDKDDRLPGHVSFWIEYIEGESLLLWYSLKDVYGASGSACSSNIQAEDEDELEASYVLTAVGVPNDICAGSLTFSMSKYNTEDEVDRVLEITPEIVNKLCEMSPYYNK</sequence>
<dbReference type="GO" id="GO:0051536">
    <property type="term" value="F:iron-sulfur cluster binding"/>
    <property type="evidence" value="ECO:0007669"/>
    <property type="project" value="UniProtKB-KW"/>
</dbReference>
<keyword evidence="7" id="KW-0663">Pyridoxal phosphate</keyword>
<dbReference type="PANTHER" id="PTHR11601">
    <property type="entry name" value="CYSTEINE DESULFURYLASE FAMILY MEMBER"/>
    <property type="match status" value="1"/>
</dbReference>